<evidence type="ECO:0000313" key="8">
    <source>
        <dbReference type="EMBL" id="KAA3471010.1"/>
    </source>
</evidence>
<dbReference type="GO" id="GO:0003964">
    <property type="term" value="F:RNA-directed DNA polymerase activity"/>
    <property type="evidence" value="ECO:0007669"/>
    <property type="project" value="UniProtKB-KW"/>
</dbReference>
<dbReference type="GO" id="GO:0016787">
    <property type="term" value="F:hydrolase activity"/>
    <property type="evidence" value="ECO:0007669"/>
    <property type="project" value="UniProtKB-KW"/>
</dbReference>
<dbReference type="Pfam" id="PF17917">
    <property type="entry name" value="RT_RNaseH"/>
    <property type="match status" value="1"/>
</dbReference>
<dbReference type="AlphaFoldDB" id="A0A5B6VPC9"/>
<gene>
    <name evidence="8" type="ORF">EPI10_016674</name>
</gene>
<proteinExistence type="predicted"/>
<evidence type="ECO:0000259" key="7">
    <source>
        <dbReference type="Pfam" id="PF17917"/>
    </source>
</evidence>
<name>A0A5B6VPC9_9ROSI</name>
<keyword evidence="4" id="KW-0255">Endonuclease</keyword>
<dbReference type="OrthoDB" id="1000633at2759"/>
<evidence type="ECO:0000256" key="5">
    <source>
        <dbReference type="ARBA" id="ARBA00022801"/>
    </source>
</evidence>
<keyword evidence="9" id="KW-1185">Reference proteome</keyword>
<dbReference type="InterPro" id="IPR041373">
    <property type="entry name" value="RT_RNaseH"/>
</dbReference>
<organism evidence="8 9">
    <name type="scientific">Gossypium australe</name>
    <dbReference type="NCBI Taxonomy" id="47621"/>
    <lineage>
        <taxon>Eukaryota</taxon>
        <taxon>Viridiplantae</taxon>
        <taxon>Streptophyta</taxon>
        <taxon>Embryophyta</taxon>
        <taxon>Tracheophyta</taxon>
        <taxon>Spermatophyta</taxon>
        <taxon>Magnoliopsida</taxon>
        <taxon>eudicotyledons</taxon>
        <taxon>Gunneridae</taxon>
        <taxon>Pentapetalae</taxon>
        <taxon>rosids</taxon>
        <taxon>malvids</taxon>
        <taxon>Malvales</taxon>
        <taxon>Malvaceae</taxon>
        <taxon>Malvoideae</taxon>
        <taxon>Gossypium</taxon>
    </lineage>
</organism>
<evidence type="ECO:0000256" key="4">
    <source>
        <dbReference type="ARBA" id="ARBA00022759"/>
    </source>
</evidence>
<protein>
    <submittedName>
        <fullName evidence="8">Reverse transcriptase</fullName>
    </submittedName>
</protein>
<keyword evidence="5" id="KW-0378">Hydrolase</keyword>
<reference evidence="8" key="1">
    <citation type="submission" date="2019-08" db="EMBL/GenBank/DDBJ databases">
        <authorList>
            <person name="Liu F."/>
        </authorList>
    </citation>
    <scope>NUCLEOTIDE SEQUENCE [LARGE SCALE GENOMIC DNA]</scope>
    <source>
        <strain evidence="8">PA1801</strain>
        <tissue evidence="8">Leaf</tissue>
    </source>
</reference>
<dbReference type="EMBL" id="SMMG02000006">
    <property type="protein sequence ID" value="KAA3471010.1"/>
    <property type="molecule type" value="Genomic_DNA"/>
</dbReference>
<comment type="caution">
    <text evidence="8">The sequence shown here is derived from an EMBL/GenBank/DDBJ whole genome shotgun (WGS) entry which is preliminary data.</text>
</comment>
<evidence type="ECO:0000256" key="2">
    <source>
        <dbReference type="ARBA" id="ARBA00022695"/>
    </source>
</evidence>
<evidence type="ECO:0000256" key="6">
    <source>
        <dbReference type="ARBA" id="ARBA00022918"/>
    </source>
</evidence>
<keyword evidence="3" id="KW-0540">Nuclease</keyword>
<evidence type="ECO:0000256" key="3">
    <source>
        <dbReference type="ARBA" id="ARBA00022722"/>
    </source>
</evidence>
<dbReference type="Proteomes" id="UP000325315">
    <property type="component" value="Unassembled WGS sequence"/>
</dbReference>
<evidence type="ECO:0000256" key="1">
    <source>
        <dbReference type="ARBA" id="ARBA00022679"/>
    </source>
</evidence>
<keyword evidence="2" id="KW-0548">Nucleotidyltransferase</keyword>
<dbReference type="GO" id="GO:0004519">
    <property type="term" value="F:endonuclease activity"/>
    <property type="evidence" value="ECO:0007669"/>
    <property type="project" value="UniProtKB-KW"/>
</dbReference>
<keyword evidence="1" id="KW-0808">Transferase</keyword>
<sequence>MTIVVHCLSTWRHYLLGSRFVIFTDNVANSYFLTQKKLSPNMEYKARSANTVADALSRKMEFAIISQPDSFLLEHIREGLSYDPTIKNLIELAKDGKTRELLFTWGHRLYVPQYGSLRKEVINEYHDLR</sequence>
<evidence type="ECO:0000313" key="9">
    <source>
        <dbReference type="Proteomes" id="UP000325315"/>
    </source>
</evidence>
<feature type="domain" description="Reverse transcriptase RNase H-like" evidence="7">
    <location>
        <begin position="4"/>
        <end position="42"/>
    </location>
</feature>
<accession>A0A5B6VPC9</accession>
<keyword evidence="6 8" id="KW-0695">RNA-directed DNA polymerase</keyword>